<evidence type="ECO:0000313" key="2">
    <source>
        <dbReference type="EMBL" id="MDR6224718.1"/>
    </source>
</evidence>
<evidence type="ECO:0000313" key="3">
    <source>
        <dbReference type="Proteomes" id="UP001185012"/>
    </source>
</evidence>
<accession>A0ABU1IK08</accession>
<dbReference type="EMBL" id="JAVDQG010000001">
    <property type="protein sequence ID" value="MDR6224718.1"/>
    <property type="molecule type" value="Genomic_DNA"/>
</dbReference>
<comment type="caution">
    <text evidence="2">The sequence shown here is derived from an EMBL/GenBank/DDBJ whole genome shotgun (WGS) entry which is preliminary data.</text>
</comment>
<name>A0ABU1IK08_9BACL</name>
<evidence type="ECO:0000256" key="1">
    <source>
        <dbReference type="SAM" id="MobiDB-lite"/>
    </source>
</evidence>
<keyword evidence="3" id="KW-1185">Reference proteome</keyword>
<dbReference type="RefSeq" id="WP_309862272.1">
    <property type="nucleotide sequence ID" value="NZ_JAVDQG010000001.1"/>
</dbReference>
<protein>
    <submittedName>
        <fullName evidence="2">Uncharacterized protein</fullName>
    </submittedName>
</protein>
<gene>
    <name evidence="2" type="ORF">JOE21_000706</name>
</gene>
<sequence length="109" mass="12890">MSMRKMDIQIDIAREYEKIDKEAFNRDLRKLLEKYFELNSIHIRKEVHTVEVQKVNLKQGEEATEEPVLPETLDIERQPLVTVFDSSNSTPELPKRKPAAKKNEDDPYY</sequence>
<proteinExistence type="predicted"/>
<organism evidence="2 3">
    <name type="scientific">Desmospora profundinema</name>
    <dbReference type="NCBI Taxonomy" id="1571184"/>
    <lineage>
        <taxon>Bacteria</taxon>
        <taxon>Bacillati</taxon>
        <taxon>Bacillota</taxon>
        <taxon>Bacilli</taxon>
        <taxon>Bacillales</taxon>
        <taxon>Thermoactinomycetaceae</taxon>
        <taxon>Desmospora</taxon>
    </lineage>
</organism>
<feature type="region of interest" description="Disordered" evidence="1">
    <location>
        <begin position="83"/>
        <end position="109"/>
    </location>
</feature>
<reference evidence="2 3" key="1">
    <citation type="submission" date="2023-07" db="EMBL/GenBank/DDBJ databases">
        <title>Genomic Encyclopedia of Type Strains, Phase IV (KMG-IV): sequencing the most valuable type-strain genomes for metagenomic binning, comparative biology and taxonomic classification.</title>
        <authorList>
            <person name="Goeker M."/>
        </authorList>
    </citation>
    <scope>NUCLEOTIDE SEQUENCE [LARGE SCALE GENOMIC DNA]</scope>
    <source>
        <strain evidence="2 3">DSM 45903</strain>
    </source>
</reference>
<dbReference type="Proteomes" id="UP001185012">
    <property type="component" value="Unassembled WGS sequence"/>
</dbReference>